<name>A0A9I9EEZ7_CUCME</name>
<sequence>MAANPREPVETVRGMNEVQAITGEKSLTRNSGDCRRWSELSDWTAWIISLMIDKVFGPEEHPKSAIPKLVGAPVER</sequence>
<accession>A0A9I9EEZ7</accession>
<dbReference type="Gramene" id="MELO3C032825.2.1">
    <property type="protein sequence ID" value="MELO3C032825.2.1"/>
    <property type="gene ID" value="MELO3C032825.2"/>
</dbReference>
<organism evidence="1">
    <name type="scientific">Cucumis melo</name>
    <name type="common">Muskmelon</name>
    <dbReference type="NCBI Taxonomy" id="3656"/>
    <lineage>
        <taxon>Eukaryota</taxon>
        <taxon>Viridiplantae</taxon>
        <taxon>Streptophyta</taxon>
        <taxon>Embryophyta</taxon>
        <taxon>Tracheophyta</taxon>
        <taxon>Spermatophyta</taxon>
        <taxon>Magnoliopsida</taxon>
        <taxon>eudicotyledons</taxon>
        <taxon>Gunneridae</taxon>
        <taxon>Pentapetalae</taxon>
        <taxon>rosids</taxon>
        <taxon>fabids</taxon>
        <taxon>Cucurbitales</taxon>
        <taxon>Cucurbitaceae</taxon>
        <taxon>Benincaseae</taxon>
        <taxon>Cucumis</taxon>
    </lineage>
</organism>
<proteinExistence type="predicted"/>
<dbReference type="EnsemblPlants" id="MELO3C032825.2.1">
    <property type="protein sequence ID" value="MELO3C032825.2.1"/>
    <property type="gene ID" value="MELO3C032825.2"/>
</dbReference>
<evidence type="ECO:0000313" key="1">
    <source>
        <dbReference type="EnsemblPlants" id="MELO3C032825.2.1"/>
    </source>
</evidence>
<reference evidence="1" key="1">
    <citation type="submission" date="2023-03" db="UniProtKB">
        <authorList>
            <consortium name="EnsemblPlants"/>
        </authorList>
    </citation>
    <scope>IDENTIFICATION</scope>
</reference>
<dbReference type="AlphaFoldDB" id="A0A9I9EEZ7"/>
<protein>
    <submittedName>
        <fullName evidence="1">Uncharacterized protein</fullName>
    </submittedName>
</protein>